<protein>
    <submittedName>
        <fullName evidence="1">Uncharacterized protein</fullName>
    </submittedName>
</protein>
<evidence type="ECO:0000313" key="2">
    <source>
        <dbReference type="EMBL" id="SMD30488.1"/>
    </source>
</evidence>
<dbReference type="EMBL" id="FWYE01000001">
    <property type="protein sequence ID" value="SMD30488.1"/>
    <property type="molecule type" value="Genomic_DNA"/>
</dbReference>
<dbReference type="InParanoid" id="Q6L1E5"/>
<dbReference type="EMBL" id="AE017261">
    <property type="protein sequence ID" value="AAT43207.1"/>
    <property type="molecule type" value="Genomic_DNA"/>
</dbReference>
<proteinExistence type="predicted"/>
<evidence type="ECO:0000313" key="1">
    <source>
        <dbReference type="EMBL" id="AAT43207.1"/>
    </source>
</evidence>
<dbReference type="AlphaFoldDB" id="Q6L1E5"/>
<reference evidence="1" key="2">
    <citation type="submission" date="2004-02" db="EMBL/GenBank/DDBJ databases">
        <authorList>
            <person name="Fuetterer O."/>
            <person name="Angelov A."/>
            <person name="Liesegang H."/>
            <person name="Gottschalk G."/>
            <person name="Schleper C."/>
            <person name="Schepers B."/>
            <person name="Dock C."/>
            <person name="Antranikian G."/>
            <person name="Liebl W."/>
        </authorList>
    </citation>
    <scope>NUCLEOTIDE SEQUENCE</scope>
    <source>
        <strain evidence="1">DSM 9790</strain>
    </source>
</reference>
<reference evidence="1 3" key="1">
    <citation type="journal article" date="2004" name="Proc. Natl. Acad. Sci. U.S.A.">
        <title>Genome sequence of Picrophilus torridus and its implications for life around pH 0.</title>
        <authorList>
            <person name="Futterer O."/>
            <person name="Angelov A."/>
            <person name="Liesegang H."/>
            <person name="Gottschalk G."/>
            <person name="Schleper C."/>
            <person name="Schepers B."/>
            <person name="Dock C."/>
            <person name="Antranikian G."/>
            <person name="Liebl W."/>
        </authorList>
    </citation>
    <scope>NUCLEOTIDE SEQUENCE [LARGE SCALE GENOMIC DNA]</scope>
    <source>
        <strain evidence="3">ATCC 700027 / DSM 9790 / JCM 10055 / NBRC 100828</strain>
        <strain evidence="1">DSM 9790</strain>
    </source>
</reference>
<dbReference type="eggNOG" id="arCOG05352">
    <property type="taxonomic scope" value="Archaea"/>
</dbReference>
<accession>A0A8G2FVY9</accession>
<reference evidence="2 4" key="3">
    <citation type="submission" date="2017-04" db="EMBL/GenBank/DDBJ databases">
        <authorList>
            <person name="Varghese N."/>
            <person name="Submissions S."/>
        </authorList>
    </citation>
    <scope>NUCLEOTIDE SEQUENCE [LARGE SCALE GENOMIC DNA]</scope>
    <source>
        <strain evidence="2 4">DSM 9789</strain>
    </source>
</reference>
<dbReference type="PaxDb" id="263820-PTO0622"/>
<sequence>MLFYITNTMEMIEIKKGAKYTVTSGSGDEKPMITEGEYVGYAILGEEGALCFRVSSGDKKFIRLIPINAINYIDFDEDNLIKKDKSDDTEKTNYIV</sequence>
<evidence type="ECO:0000313" key="3">
    <source>
        <dbReference type="Proteomes" id="UP000000438"/>
    </source>
</evidence>
<keyword evidence="4" id="KW-1185">Reference proteome</keyword>
<dbReference type="HOGENOM" id="CLU_2461632_0_0_2"/>
<name>Q6L1E5_PICTO</name>
<dbReference type="Proteomes" id="UP000000438">
    <property type="component" value="Chromosome"/>
</dbReference>
<organism evidence="1 3">
    <name type="scientific">Picrophilus torridus (strain ATCC 700027 / DSM 9790 / JCM 10055 / NBRC 100828 / KAW 2/3)</name>
    <dbReference type="NCBI Taxonomy" id="1122961"/>
    <lineage>
        <taxon>Archaea</taxon>
        <taxon>Methanobacteriati</taxon>
        <taxon>Thermoplasmatota</taxon>
        <taxon>Thermoplasmata</taxon>
        <taxon>Thermoplasmatales</taxon>
        <taxon>Picrophilaceae</taxon>
        <taxon>Picrophilus</taxon>
    </lineage>
</organism>
<dbReference type="KEGG" id="pto:PTO0622"/>
<accession>Q6L1E5</accession>
<gene>
    <name evidence="1" type="ordered locus">PTO0622</name>
    <name evidence="2" type="ORF">SAMN02745355_0370</name>
</gene>
<dbReference type="Proteomes" id="UP000192315">
    <property type="component" value="Unassembled WGS sequence"/>
</dbReference>
<evidence type="ECO:0000313" key="4">
    <source>
        <dbReference type="Proteomes" id="UP000192315"/>
    </source>
</evidence>